<protein>
    <recommendedName>
        <fullName evidence="9">Peptidase S28</fullName>
    </recommendedName>
</protein>
<organism evidence="7 8">
    <name type="scientific">Piloderma croceum (strain F 1598)</name>
    <dbReference type="NCBI Taxonomy" id="765440"/>
    <lineage>
        <taxon>Eukaryota</taxon>
        <taxon>Fungi</taxon>
        <taxon>Dikarya</taxon>
        <taxon>Basidiomycota</taxon>
        <taxon>Agaricomycotina</taxon>
        <taxon>Agaricomycetes</taxon>
        <taxon>Agaricomycetidae</taxon>
        <taxon>Atheliales</taxon>
        <taxon>Atheliaceae</taxon>
        <taxon>Piloderma</taxon>
    </lineage>
</organism>
<dbReference type="GO" id="GO:0008239">
    <property type="term" value="F:dipeptidyl-peptidase activity"/>
    <property type="evidence" value="ECO:0007669"/>
    <property type="project" value="TreeGrafter"/>
</dbReference>
<dbReference type="InterPro" id="IPR029058">
    <property type="entry name" value="AB_hydrolase_fold"/>
</dbReference>
<dbReference type="Pfam" id="PF05577">
    <property type="entry name" value="Peptidase_S28"/>
    <property type="match status" value="2"/>
</dbReference>
<evidence type="ECO:0000256" key="3">
    <source>
        <dbReference type="ARBA" id="ARBA00022729"/>
    </source>
</evidence>
<keyword evidence="5" id="KW-0325">Glycoprotein</keyword>
<accession>A0A0C3FYV5</accession>
<dbReference type="InterPro" id="IPR008758">
    <property type="entry name" value="Peptidase_S28"/>
</dbReference>
<dbReference type="HOGENOM" id="CLU_023630_0_0_1"/>
<keyword evidence="4" id="KW-0378">Hydrolase</keyword>
<evidence type="ECO:0000256" key="5">
    <source>
        <dbReference type="ARBA" id="ARBA00023180"/>
    </source>
</evidence>
<evidence type="ECO:0000313" key="7">
    <source>
        <dbReference type="EMBL" id="KIM89435.1"/>
    </source>
</evidence>
<dbReference type="AlphaFoldDB" id="A0A0C3FYV5"/>
<feature type="signal peptide" evidence="6">
    <location>
        <begin position="1"/>
        <end position="21"/>
    </location>
</feature>
<evidence type="ECO:0000256" key="4">
    <source>
        <dbReference type="ARBA" id="ARBA00022801"/>
    </source>
</evidence>
<reference evidence="8" key="2">
    <citation type="submission" date="2015-01" db="EMBL/GenBank/DDBJ databases">
        <title>Evolutionary Origins and Diversification of the Mycorrhizal Mutualists.</title>
        <authorList>
            <consortium name="DOE Joint Genome Institute"/>
            <consortium name="Mycorrhizal Genomics Consortium"/>
            <person name="Kohler A."/>
            <person name="Kuo A."/>
            <person name="Nagy L.G."/>
            <person name="Floudas D."/>
            <person name="Copeland A."/>
            <person name="Barry K.W."/>
            <person name="Cichocki N."/>
            <person name="Veneault-Fourrey C."/>
            <person name="LaButti K."/>
            <person name="Lindquist E.A."/>
            <person name="Lipzen A."/>
            <person name="Lundell T."/>
            <person name="Morin E."/>
            <person name="Murat C."/>
            <person name="Riley R."/>
            <person name="Ohm R."/>
            <person name="Sun H."/>
            <person name="Tunlid A."/>
            <person name="Henrissat B."/>
            <person name="Grigoriev I.V."/>
            <person name="Hibbett D.S."/>
            <person name="Martin F."/>
        </authorList>
    </citation>
    <scope>NUCLEOTIDE SEQUENCE [LARGE SCALE GENOMIC DNA]</scope>
    <source>
        <strain evidence="8">F 1598</strain>
    </source>
</reference>
<keyword evidence="2" id="KW-0645">Protease</keyword>
<name>A0A0C3FYV5_PILCF</name>
<keyword evidence="8" id="KW-1185">Reference proteome</keyword>
<sequence>MVGWRLWKAVVFSAALFSVHAIPTSDLLRVMGPQGINLWKLQQSSQAHDRAAGLIVQGTGKLNQGHSVEFPAYYFEQPLDHFSNNSETFAQRYWVSTRYYAPAAPGPVIVLDGGETSGEDRLPFLDTGIVDILTAVTGGVGVILEHRYYGDSIPVANFSTDSLRWLNNAQSAADSANFMANVKFPGIDEDLTAPGTPWIYYGGSYAGARAAHMRILYPDLVYGAIASSGVTHATIENWEYMEIIRKAADPKCSSHLENAISSIDSILAIPRMSTVLKGLFGLASLQHNEDFVSVLEGPLGSWQAKNWDPEVGSTEFEEFCEALGKPPFGISAANAHAPYGDPARMIKLPDGLSLDFAVLNYAKYIKDNYVSQCPESTTVEDCFGTFDDAKFQDTSLSQTWRAWLFQVCTEWGYFTTAPPDQKDPRIISRLLTLAYESRICQQAFPPGKHFSVPSMPNITAVNVLGDFSISADRLAIIDGEVDPWRPATPHSQYAEDREDTLTRPFKLIPNGVHHYDEYGLRNIGDEPEEIRKIHGEMIVFVMEWIKQWRFNKKLNG</sequence>
<dbReference type="Gene3D" id="3.40.50.1820">
    <property type="entry name" value="alpha/beta hydrolase"/>
    <property type="match status" value="2"/>
</dbReference>
<dbReference type="PANTHER" id="PTHR11010">
    <property type="entry name" value="PROTEASE S28 PRO-X CARBOXYPEPTIDASE-RELATED"/>
    <property type="match status" value="1"/>
</dbReference>
<dbReference type="InParanoid" id="A0A0C3FYV5"/>
<dbReference type="GO" id="GO:0070008">
    <property type="term" value="F:serine-type exopeptidase activity"/>
    <property type="evidence" value="ECO:0007669"/>
    <property type="project" value="InterPro"/>
</dbReference>
<evidence type="ECO:0008006" key="9">
    <source>
        <dbReference type="Google" id="ProtNLM"/>
    </source>
</evidence>
<evidence type="ECO:0000256" key="2">
    <source>
        <dbReference type="ARBA" id="ARBA00022670"/>
    </source>
</evidence>
<gene>
    <name evidence="7" type="ORF">PILCRDRAFT_769181</name>
</gene>
<comment type="similarity">
    <text evidence="1">Belongs to the peptidase S28 family.</text>
</comment>
<proteinExistence type="inferred from homology"/>
<keyword evidence="3 6" id="KW-0732">Signal</keyword>
<evidence type="ECO:0000313" key="8">
    <source>
        <dbReference type="Proteomes" id="UP000054166"/>
    </source>
</evidence>
<reference evidence="7 8" key="1">
    <citation type="submission" date="2014-04" db="EMBL/GenBank/DDBJ databases">
        <authorList>
            <consortium name="DOE Joint Genome Institute"/>
            <person name="Kuo A."/>
            <person name="Tarkka M."/>
            <person name="Buscot F."/>
            <person name="Kohler A."/>
            <person name="Nagy L.G."/>
            <person name="Floudas D."/>
            <person name="Copeland A."/>
            <person name="Barry K.W."/>
            <person name="Cichocki N."/>
            <person name="Veneault-Fourrey C."/>
            <person name="LaButti K."/>
            <person name="Lindquist E.A."/>
            <person name="Lipzen A."/>
            <person name="Lundell T."/>
            <person name="Morin E."/>
            <person name="Murat C."/>
            <person name="Sun H."/>
            <person name="Tunlid A."/>
            <person name="Henrissat B."/>
            <person name="Grigoriev I.V."/>
            <person name="Hibbett D.S."/>
            <person name="Martin F."/>
            <person name="Nordberg H.P."/>
            <person name="Cantor M.N."/>
            <person name="Hua S.X."/>
        </authorList>
    </citation>
    <scope>NUCLEOTIDE SEQUENCE [LARGE SCALE GENOMIC DNA]</scope>
    <source>
        <strain evidence="7 8">F 1598</strain>
    </source>
</reference>
<dbReference type="SUPFAM" id="SSF53474">
    <property type="entry name" value="alpha/beta-Hydrolases"/>
    <property type="match status" value="1"/>
</dbReference>
<feature type="chain" id="PRO_5002174488" description="Peptidase S28" evidence="6">
    <location>
        <begin position="22"/>
        <end position="556"/>
    </location>
</feature>
<dbReference type="OrthoDB" id="2130629at2759"/>
<dbReference type="EMBL" id="KN832975">
    <property type="protein sequence ID" value="KIM89435.1"/>
    <property type="molecule type" value="Genomic_DNA"/>
</dbReference>
<evidence type="ECO:0000256" key="6">
    <source>
        <dbReference type="SAM" id="SignalP"/>
    </source>
</evidence>
<evidence type="ECO:0000256" key="1">
    <source>
        <dbReference type="ARBA" id="ARBA00011079"/>
    </source>
</evidence>
<dbReference type="GO" id="GO:0006508">
    <property type="term" value="P:proteolysis"/>
    <property type="evidence" value="ECO:0007669"/>
    <property type="project" value="UniProtKB-KW"/>
</dbReference>
<dbReference type="PANTHER" id="PTHR11010:SF117">
    <property type="entry name" value="SERINE PROTEASE 16"/>
    <property type="match status" value="1"/>
</dbReference>
<dbReference type="Proteomes" id="UP000054166">
    <property type="component" value="Unassembled WGS sequence"/>
</dbReference>